<evidence type="ECO:0000256" key="5">
    <source>
        <dbReference type="SAM" id="MobiDB-lite"/>
    </source>
</evidence>
<keyword evidence="1" id="KW-0479">Metal-binding</keyword>
<feature type="region of interest" description="Disordered" evidence="5">
    <location>
        <begin position="593"/>
        <end position="612"/>
    </location>
</feature>
<evidence type="ECO:0000259" key="6">
    <source>
        <dbReference type="PROSITE" id="PS50157"/>
    </source>
</evidence>
<organism evidence="7 8">
    <name type="scientific">Galerina marginata (strain CBS 339.88)</name>
    <dbReference type="NCBI Taxonomy" id="685588"/>
    <lineage>
        <taxon>Eukaryota</taxon>
        <taxon>Fungi</taxon>
        <taxon>Dikarya</taxon>
        <taxon>Basidiomycota</taxon>
        <taxon>Agaricomycotina</taxon>
        <taxon>Agaricomycetes</taxon>
        <taxon>Agaricomycetidae</taxon>
        <taxon>Agaricales</taxon>
        <taxon>Agaricineae</taxon>
        <taxon>Strophariaceae</taxon>
        <taxon>Galerina</taxon>
    </lineage>
</organism>
<dbReference type="PANTHER" id="PTHR23235:SF120">
    <property type="entry name" value="KRUPPEL-LIKE FACTOR 15"/>
    <property type="match status" value="1"/>
</dbReference>
<evidence type="ECO:0000256" key="3">
    <source>
        <dbReference type="ARBA" id="ARBA00022833"/>
    </source>
</evidence>
<evidence type="ECO:0000256" key="1">
    <source>
        <dbReference type="ARBA" id="ARBA00022723"/>
    </source>
</evidence>
<keyword evidence="8" id="KW-1185">Reference proteome</keyword>
<dbReference type="AlphaFoldDB" id="A0A067TJS9"/>
<protein>
    <recommendedName>
        <fullName evidence="6">C2H2-type domain-containing protein</fullName>
    </recommendedName>
</protein>
<keyword evidence="3" id="KW-0862">Zinc</keyword>
<evidence type="ECO:0000313" key="7">
    <source>
        <dbReference type="EMBL" id="KDR83401.1"/>
    </source>
</evidence>
<name>A0A067TJS9_GALM3</name>
<dbReference type="GO" id="GO:0000981">
    <property type="term" value="F:DNA-binding transcription factor activity, RNA polymerase II-specific"/>
    <property type="evidence" value="ECO:0007669"/>
    <property type="project" value="TreeGrafter"/>
</dbReference>
<accession>A0A067TJS9</accession>
<proteinExistence type="predicted"/>
<dbReference type="PROSITE" id="PS50157">
    <property type="entry name" value="ZINC_FINGER_C2H2_2"/>
    <property type="match status" value="2"/>
</dbReference>
<dbReference type="HOGENOM" id="CLU_493517_0_0_1"/>
<dbReference type="Proteomes" id="UP000027222">
    <property type="component" value="Unassembled WGS sequence"/>
</dbReference>
<dbReference type="EMBL" id="KL142368">
    <property type="protein sequence ID" value="KDR83401.1"/>
    <property type="molecule type" value="Genomic_DNA"/>
</dbReference>
<feature type="region of interest" description="Disordered" evidence="5">
    <location>
        <begin position="330"/>
        <end position="400"/>
    </location>
</feature>
<feature type="domain" description="C2H2-type" evidence="6">
    <location>
        <begin position="536"/>
        <end position="563"/>
    </location>
</feature>
<feature type="compositionally biased region" description="Polar residues" evidence="5">
    <location>
        <begin position="390"/>
        <end position="399"/>
    </location>
</feature>
<dbReference type="InterPro" id="IPR036236">
    <property type="entry name" value="Znf_C2H2_sf"/>
</dbReference>
<dbReference type="PROSITE" id="PS00028">
    <property type="entry name" value="ZINC_FINGER_C2H2_1"/>
    <property type="match status" value="1"/>
</dbReference>
<feature type="compositionally biased region" description="Basic and acidic residues" evidence="5">
    <location>
        <begin position="593"/>
        <end position="604"/>
    </location>
</feature>
<feature type="domain" description="C2H2-type" evidence="6">
    <location>
        <begin position="506"/>
        <end position="535"/>
    </location>
</feature>
<keyword evidence="2 4" id="KW-0863">Zinc-finger</keyword>
<dbReference type="InterPro" id="IPR013087">
    <property type="entry name" value="Znf_C2H2_type"/>
</dbReference>
<dbReference type="OrthoDB" id="8117402at2759"/>
<dbReference type="Gene3D" id="3.30.160.60">
    <property type="entry name" value="Classic Zinc Finger"/>
    <property type="match status" value="2"/>
</dbReference>
<reference evidence="8" key="1">
    <citation type="journal article" date="2014" name="Proc. Natl. Acad. Sci. U.S.A.">
        <title>Extensive sampling of basidiomycete genomes demonstrates inadequacy of the white-rot/brown-rot paradigm for wood decay fungi.</title>
        <authorList>
            <person name="Riley R."/>
            <person name="Salamov A.A."/>
            <person name="Brown D.W."/>
            <person name="Nagy L.G."/>
            <person name="Floudas D."/>
            <person name="Held B.W."/>
            <person name="Levasseur A."/>
            <person name="Lombard V."/>
            <person name="Morin E."/>
            <person name="Otillar R."/>
            <person name="Lindquist E.A."/>
            <person name="Sun H."/>
            <person name="LaButti K.M."/>
            <person name="Schmutz J."/>
            <person name="Jabbour D."/>
            <person name="Luo H."/>
            <person name="Baker S.E."/>
            <person name="Pisabarro A.G."/>
            <person name="Walton J.D."/>
            <person name="Blanchette R.A."/>
            <person name="Henrissat B."/>
            <person name="Martin F."/>
            <person name="Cullen D."/>
            <person name="Hibbett D.S."/>
            <person name="Grigoriev I.V."/>
        </authorList>
    </citation>
    <scope>NUCLEOTIDE SEQUENCE [LARGE SCALE GENOMIC DNA]</scope>
    <source>
        <strain evidence="8">CBS 339.88</strain>
    </source>
</reference>
<evidence type="ECO:0000256" key="2">
    <source>
        <dbReference type="ARBA" id="ARBA00022771"/>
    </source>
</evidence>
<dbReference type="SUPFAM" id="SSF57667">
    <property type="entry name" value="beta-beta-alpha zinc fingers"/>
    <property type="match status" value="1"/>
</dbReference>
<sequence>MACLDETSYLDFSANAMSLQDYGTTPFQLTYPLITTPLVLPRDWPDNYYSPSNDFQSNHLENAQLNSVSDSPLSGLGIRNIELPKDCESRDCETFGTHGVYEQHIHELRHGHRNHRKDSIFVSQEVKSEFDGFNHGPDSTAGFNSSWSFSSILKAAEIAADNFASDMQSSFSSKIDLGESTTFTSDSGADIGWSFEQLSASTGMSMADFAAHVSATAEATLKRMSDDSLDRSASLHYPGDFQWFDDFNSRNPTSMWLPKTPEPPLPPVHMDMHVRSQDASWNSTCGGVNPADISSVPISLSPPALASGPGRVFLVHPDDIPLPPQELPVENPTDNDSNIHDYGMPSDQSTSAQSALVPDLGSPYQETYTLPRLNPGPPDVSPRSEDAASVFQSPSSSEYSPHLQLLGMKRALSSRINKRRTRSTGPEFSDTVCADTPFSESQNDFDPKCINLGTPVFDAHRGIDIEELKSKAERYRLRNNGRDYDKRWLISFAGKLSARGELVDEFRCYVAGCKQSNKRRDHILIHVGAHLDQRPFKCMHCSSRFLRKNECKRHELSHTGIRPFSCHLCPSPATTFVRQDLLKRHMKRTHRMDIKTEKENVDTHRPKKRARR</sequence>
<dbReference type="PANTHER" id="PTHR23235">
    <property type="entry name" value="KRUEPPEL-LIKE TRANSCRIPTION FACTOR"/>
    <property type="match status" value="1"/>
</dbReference>
<dbReference type="SMART" id="SM00355">
    <property type="entry name" value="ZnF_C2H2"/>
    <property type="match status" value="3"/>
</dbReference>
<evidence type="ECO:0000256" key="4">
    <source>
        <dbReference type="PROSITE-ProRule" id="PRU00042"/>
    </source>
</evidence>
<evidence type="ECO:0000313" key="8">
    <source>
        <dbReference type="Proteomes" id="UP000027222"/>
    </source>
</evidence>
<dbReference type="GO" id="GO:0000978">
    <property type="term" value="F:RNA polymerase II cis-regulatory region sequence-specific DNA binding"/>
    <property type="evidence" value="ECO:0007669"/>
    <property type="project" value="TreeGrafter"/>
</dbReference>
<gene>
    <name evidence="7" type="ORF">GALMADRAFT_638962</name>
</gene>
<dbReference type="STRING" id="685588.A0A067TJS9"/>
<dbReference type="GO" id="GO:0008270">
    <property type="term" value="F:zinc ion binding"/>
    <property type="evidence" value="ECO:0007669"/>
    <property type="project" value="UniProtKB-KW"/>
</dbReference>